<dbReference type="EMBL" id="BLXT01005511">
    <property type="protein sequence ID" value="GFO23469.1"/>
    <property type="molecule type" value="Genomic_DNA"/>
</dbReference>
<sequence>MPFNHPPASDAALKTDRQGSEQALATKHCKICNICDIVTGCENDQLPRLYTLQLLQCCISSCCTTSLATNCRLKKDIGQVLEKR</sequence>
<name>A0AAV4BXE3_9GAST</name>
<protein>
    <submittedName>
        <fullName evidence="1">Uncharacterized protein</fullName>
    </submittedName>
</protein>
<accession>A0AAV4BXE3</accession>
<dbReference type="Proteomes" id="UP000735302">
    <property type="component" value="Unassembled WGS sequence"/>
</dbReference>
<gene>
    <name evidence="1" type="ORF">PoB_004997400</name>
</gene>
<evidence type="ECO:0000313" key="1">
    <source>
        <dbReference type="EMBL" id="GFO23469.1"/>
    </source>
</evidence>
<proteinExistence type="predicted"/>
<organism evidence="1 2">
    <name type="scientific">Plakobranchus ocellatus</name>
    <dbReference type="NCBI Taxonomy" id="259542"/>
    <lineage>
        <taxon>Eukaryota</taxon>
        <taxon>Metazoa</taxon>
        <taxon>Spiralia</taxon>
        <taxon>Lophotrochozoa</taxon>
        <taxon>Mollusca</taxon>
        <taxon>Gastropoda</taxon>
        <taxon>Heterobranchia</taxon>
        <taxon>Euthyneura</taxon>
        <taxon>Panpulmonata</taxon>
        <taxon>Sacoglossa</taxon>
        <taxon>Placobranchoidea</taxon>
        <taxon>Plakobranchidae</taxon>
        <taxon>Plakobranchus</taxon>
    </lineage>
</organism>
<comment type="caution">
    <text evidence="1">The sequence shown here is derived from an EMBL/GenBank/DDBJ whole genome shotgun (WGS) entry which is preliminary data.</text>
</comment>
<evidence type="ECO:0000313" key="2">
    <source>
        <dbReference type="Proteomes" id="UP000735302"/>
    </source>
</evidence>
<reference evidence="1 2" key="1">
    <citation type="journal article" date="2021" name="Elife">
        <title>Chloroplast acquisition without the gene transfer in kleptoplastic sea slugs, Plakobranchus ocellatus.</title>
        <authorList>
            <person name="Maeda T."/>
            <person name="Takahashi S."/>
            <person name="Yoshida T."/>
            <person name="Shimamura S."/>
            <person name="Takaki Y."/>
            <person name="Nagai Y."/>
            <person name="Toyoda A."/>
            <person name="Suzuki Y."/>
            <person name="Arimoto A."/>
            <person name="Ishii H."/>
            <person name="Satoh N."/>
            <person name="Nishiyama T."/>
            <person name="Hasebe M."/>
            <person name="Maruyama T."/>
            <person name="Minagawa J."/>
            <person name="Obokata J."/>
            <person name="Shigenobu S."/>
        </authorList>
    </citation>
    <scope>NUCLEOTIDE SEQUENCE [LARGE SCALE GENOMIC DNA]</scope>
</reference>
<keyword evidence="2" id="KW-1185">Reference proteome</keyword>
<dbReference type="AlphaFoldDB" id="A0AAV4BXE3"/>